<proteinExistence type="predicted"/>
<organism evidence="1 2">
    <name type="scientific">Paramecium sonneborni</name>
    <dbReference type="NCBI Taxonomy" id="65129"/>
    <lineage>
        <taxon>Eukaryota</taxon>
        <taxon>Sar</taxon>
        <taxon>Alveolata</taxon>
        <taxon>Ciliophora</taxon>
        <taxon>Intramacronucleata</taxon>
        <taxon>Oligohymenophorea</taxon>
        <taxon>Peniculida</taxon>
        <taxon>Parameciidae</taxon>
        <taxon>Paramecium</taxon>
    </lineage>
</organism>
<evidence type="ECO:0000313" key="1">
    <source>
        <dbReference type="EMBL" id="CAD8047997.1"/>
    </source>
</evidence>
<dbReference type="AlphaFoldDB" id="A0A8S1K6T1"/>
<gene>
    <name evidence="1" type="ORF">PSON_ATCC_30995.1.T0030026</name>
</gene>
<dbReference type="EMBL" id="CAJJDN010000003">
    <property type="protein sequence ID" value="CAD8047997.1"/>
    <property type="molecule type" value="Genomic_DNA"/>
</dbReference>
<comment type="caution">
    <text evidence="1">The sequence shown here is derived from an EMBL/GenBank/DDBJ whole genome shotgun (WGS) entry which is preliminary data.</text>
</comment>
<evidence type="ECO:0000313" key="2">
    <source>
        <dbReference type="Proteomes" id="UP000692954"/>
    </source>
</evidence>
<protein>
    <submittedName>
        <fullName evidence="1">Uncharacterized protein</fullName>
    </submittedName>
</protein>
<keyword evidence="2" id="KW-1185">Reference proteome</keyword>
<accession>A0A8S1K6T1</accession>
<dbReference type="Proteomes" id="UP000692954">
    <property type="component" value="Unassembled WGS sequence"/>
</dbReference>
<sequence>MRQRQHQQINERRVETQIIGSLDFLSNNLFLIVIISHSDQLKLKIWQKNHDNSSKSKRRYFQKTQKPIKIRSQRFFIVYPEEFLVNLLLLIYYHQDGKILINSEETTYRFQDGQQFKIQISLKVQRETTFRTIIMGTFRLQENFNNKAVANISKNKFHRRERTCLKYQINVQENLRNLFQDYLKSQSFLTLHNFLLMTSNLSSQRNRQRRFSE</sequence>
<reference evidence="1" key="1">
    <citation type="submission" date="2021-01" db="EMBL/GenBank/DDBJ databases">
        <authorList>
            <consortium name="Genoscope - CEA"/>
            <person name="William W."/>
        </authorList>
    </citation>
    <scope>NUCLEOTIDE SEQUENCE</scope>
</reference>
<name>A0A8S1K6T1_9CILI</name>